<dbReference type="AlphaFoldDB" id="A0A8H7CVL8"/>
<protein>
    <submittedName>
        <fullName evidence="3">Putative nwd2 protein</fullName>
    </submittedName>
</protein>
<dbReference type="PANTHER" id="PTHR10039">
    <property type="entry name" value="AMELOGENIN"/>
    <property type="match status" value="1"/>
</dbReference>
<organism evidence="3 4">
    <name type="scientific">Mycena venus</name>
    <dbReference type="NCBI Taxonomy" id="2733690"/>
    <lineage>
        <taxon>Eukaryota</taxon>
        <taxon>Fungi</taxon>
        <taxon>Dikarya</taxon>
        <taxon>Basidiomycota</taxon>
        <taxon>Agaricomycotina</taxon>
        <taxon>Agaricomycetes</taxon>
        <taxon>Agaricomycetidae</taxon>
        <taxon>Agaricales</taxon>
        <taxon>Marasmiineae</taxon>
        <taxon>Mycenaceae</taxon>
        <taxon>Mycena</taxon>
    </lineage>
</organism>
<comment type="caution">
    <text evidence="3">The sequence shown here is derived from an EMBL/GenBank/DDBJ whole genome shotgun (WGS) entry which is preliminary data.</text>
</comment>
<sequence length="371" mass="41844">MQTLCEQLQEAGRLGGSFFFKRGHNTCGNAKVLFATLGYQLALHRHDLRGPISQSVETDPSVVGKSLDVQLRNLILEPCQLTRGMSPSALLIDGLDECDGHNIQREILHLMGSTANKHHLALRILVASRPEPHIWETFKEESLLGVADSTNIEQSFKDVWTYLRDEFSRIHREHLTAMQHIPTPWPAPEILRKLVQNSSGYFVYAATIIKFVDDEYSWPSKQLDIVVQKMIPHDSESPFATLDQLYMEILSRVPARYRPSLCNILCTITHYPEVFSVQDIDVLLGLELGTVKLIIRPLHSVLKIPALSGDLLGVHHASFLDFLKDETRSLGFYIGSAEHKAGVGHSILKVLAYTFDNPWKNLADLGLCWYV</sequence>
<feature type="domain" description="Nephrocystin 3-like N-terminal" evidence="2">
    <location>
        <begin position="2"/>
        <end position="129"/>
    </location>
</feature>
<dbReference type="EMBL" id="JACAZI010000009">
    <property type="protein sequence ID" value="KAF7352164.1"/>
    <property type="molecule type" value="Genomic_DNA"/>
</dbReference>
<dbReference type="InterPro" id="IPR056884">
    <property type="entry name" value="NPHP3-like_N"/>
</dbReference>
<evidence type="ECO:0000313" key="3">
    <source>
        <dbReference type="EMBL" id="KAF7352164.1"/>
    </source>
</evidence>
<dbReference type="OrthoDB" id="3262196at2759"/>
<dbReference type="Pfam" id="PF24883">
    <property type="entry name" value="NPHP3_N"/>
    <property type="match status" value="1"/>
</dbReference>
<dbReference type="PANTHER" id="PTHR10039:SF14">
    <property type="entry name" value="NACHT DOMAIN-CONTAINING PROTEIN"/>
    <property type="match status" value="1"/>
</dbReference>
<evidence type="ECO:0000259" key="2">
    <source>
        <dbReference type="Pfam" id="PF24883"/>
    </source>
</evidence>
<reference evidence="3" key="1">
    <citation type="submission" date="2020-05" db="EMBL/GenBank/DDBJ databases">
        <title>Mycena genomes resolve the evolution of fungal bioluminescence.</title>
        <authorList>
            <person name="Tsai I.J."/>
        </authorList>
    </citation>
    <scope>NUCLEOTIDE SEQUENCE</scope>
    <source>
        <strain evidence="3">CCC161011</strain>
    </source>
</reference>
<gene>
    <name evidence="3" type="ORF">MVEN_01179600</name>
</gene>
<accession>A0A8H7CVL8</accession>
<keyword evidence="1" id="KW-0677">Repeat</keyword>
<keyword evidence="4" id="KW-1185">Reference proteome</keyword>
<proteinExistence type="predicted"/>
<evidence type="ECO:0000313" key="4">
    <source>
        <dbReference type="Proteomes" id="UP000620124"/>
    </source>
</evidence>
<evidence type="ECO:0000256" key="1">
    <source>
        <dbReference type="ARBA" id="ARBA00022737"/>
    </source>
</evidence>
<name>A0A8H7CVL8_9AGAR</name>
<dbReference type="Proteomes" id="UP000620124">
    <property type="component" value="Unassembled WGS sequence"/>
</dbReference>